<organism evidence="2 3">
    <name type="scientific">candidate division MSBL1 archaeon SCGC-AAA261D19</name>
    <dbReference type="NCBI Taxonomy" id="1698273"/>
    <lineage>
        <taxon>Archaea</taxon>
        <taxon>Methanobacteriati</taxon>
        <taxon>Methanobacteriota</taxon>
        <taxon>candidate division MSBL1</taxon>
    </lineage>
</organism>
<gene>
    <name evidence="2" type="ORF">AKJ43_03650</name>
</gene>
<dbReference type="AlphaFoldDB" id="A0A133V3W0"/>
<dbReference type="InterPro" id="IPR027417">
    <property type="entry name" value="P-loop_NTPase"/>
</dbReference>
<sequence length="276" mass="30333">MKIAVASGKGGTGKTTVAVNLALSLNNIQLLDCDVEEPDCQHFLGLDLEDDEVVESFLPLISEEKCDLCGKCAELCAWNAIVVTPQKALVFSELCSGCALCKHVCPREAILEGGKVLGKIQGGRNNVEFYQGVLAIGEPFSSPVIRAVKKKSKENKNTIIDAPPGNGCPAVTAVEDTDFCILVTEPTPFGLHDLKFSIRMINELEIPYAVIINRAGIGDNKVEKYCDREEIPILMTIPYDRKIAHLYSQGIPFVKEMSRWKDKFVALYDKITEMIP</sequence>
<dbReference type="InterPro" id="IPR002586">
    <property type="entry name" value="CobQ/CobB/MinD/ParA_Nub-bd_dom"/>
</dbReference>
<keyword evidence="3" id="KW-1185">Reference proteome</keyword>
<dbReference type="PATRIC" id="fig|1698273.3.peg.761"/>
<dbReference type="Proteomes" id="UP000070400">
    <property type="component" value="Unassembled WGS sequence"/>
</dbReference>
<dbReference type="PROSITE" id="PS51379">
    <property type="entry name" value="4FE4S_FER_2"/>
    <property type="match status" value="2"/>
</dbReference>
<proteinExistence type="predicted"/>
<reference evidence="2 3" key="1">
    <citation type="journal article" date="2016" name="Sci. Rep.">
        <title>Metabolic traits of an uncultured archaeal lineage -MSBL1- from brine pools of the Red Sea.</title>
        <authorList>
            <person name="Mwirichia R."/>
            <person name="Alam I."/>
            <person name="Rashid M."/>
            <person name="Vinu M."/>
            <person name="Ba-Alawi W."/>
            <person name="Anthony Kamau A."/>
            <person name="Kamanda Ngugi D."/>
            <person name="Goker M."/>
            <person name="Klenk H.P."/>
            <person name="Bajic V."/>
            <person name="Stingl U."/>
        </authorList>
    </citation>
    <scope>NUCLEOTIDE SEQUENCE [LARGE SCALE GENOMIC DNA]</scope>
    <source>
        <strain evidence="2">SCGC-AAA261D19</strain>
    </source>
</reference>
<dbReference type="InterPro" id="IPR017900">
    <property type="entry name" value="4Fe4S_Fe_S_CS"/>
</dbReference>
<evidence type="ECO:0000259" key="1">
    <source>
        <dbReference type="PROSITE" id="PS51379"/>
    </source>
</evidence>
<name>A0A133V3W0_9EURY</name>
<dbReference type="PANTHER" id="PTHR43063">
    <property type="entry name" value="4FE-4S CLUSTER CONTAINING PARA FAMILY ATPASE PROTEIN"/>
    <property type="match status" value="1"/>
</dbReference>
<dbReference type="Gene3D" id="3.40.50.300">
    <property type="entry name" value="P-loop containing nucleotide triphosphate hydrolases"/>
    <property type="match status" value="1"/>
</dbReference>
<dbReference type="EMBL" id="LHXX01000064">
    <property type="protein sequence ID" value="KXB01134.1"/>
    <property type="molecule type" value="Genomic_DNA"/>
</dbReference>
<feature type="domain" description="4Fe-4S ferredoxin-type" evidence="1">
    <location>
        <begin position="57"/>
        <end position="86"/>
    </location>
</feature>
<comment type="caution">
    <text evidence="2">The sequence shown here is derived from an EMBL/GenBank/DDBJ whole genome shotgun (WGS) entry which is preliminary data.</text>
</comment>
<dbReference type="Pfam" id="PF00037">
    <property type="entry name" value="Fer4"/>
    <property type="match status" value="1"/>
</dbReference>
<dbReference type="Pfam" id="PF01656">
    <property type="entry name" value="CbiA"/>
    <property type="match status" value="1"/>
</dbReference>
<evidence type="ECO:0000313" key="3">
    <source>
        <dbReference type="Proteomes" id="UP000070400"/>
    </source>
</evidence>
<dbReference type="PANTHER" id="PTHR43063:SF1">
    <property type="entry name" value="4FE-4S CLUSTER CONTAINING PARA FAMILY ATPASE PROTEIN"/>
    <property type="match status" value="1"/>
</dbReference>
<dbReference type="SUPFAM" id="SSF52540">
    <property type="entry name" value="P-loop containing nucleoside triphosphate hydrolases"/>
    <property type="match status" value="1"/>
</dbReference>
<dbReference type="GO" id="GO:0016491">
    <property type="term" value="F:oxidoreductase activity"/>
    <property type="evidence" value="ECO:0007669"/>
    <property type="project" value="UniProtKB-ARBA"/>
</dbReference>
<dbReference type="PROSITE" id="PS00198">
    <property type="entry name" value="4FE4S_FER_1"/>
    <property type="match status" value="1"/>
</dbReference>
<evidence type="ECO:0000313" key="2">
    <source>
        <dbReference type="EMBL" id="KXB01134.1"/>
    </source>
</evidence>
<accession>A0A133V3W0</accession>
<protein>
    <submittedName>
        <fullName evidence="2">(4Fe-4S)-binding protein</fullName>
    </submittedName>
</protein>
<dbReference type="Gene3D" id="3.30.70.20">
    <property type="match status" value="1"/>
</dbReference>
<dbReference type="InterPro" id="IPR017896">
    <property type="entry name" value="4Fe4S_Fe-S-bd"/>
</dbReference>
<feature type="domain" description="4Fe-4S ferredoxin-type" evidence="1">
    <location>
        <begin position="87"/>
        <end position="115"/>
    </location>
</feature>
<dbReference type="CDD" id="cd03110">
    <property type="entry name" value="SIMIBI_bact_arch"/>
    <property type="match status" value="1"/>
</dbReference>